<proteinExistence type="predicted"/>
<protein>
    <submittedName>
        <fullName evidence="1">Uncharacterized protein</fullName>
    </submittedName>
</protein>
<sequence length="57" mass="6201">MKAFFVSVALSTDSSFTPTRTFTVYNCSLFAIWPSMFTDFNSGSAVPDYATGYAALP</sequence>
<reference evidence="1 2" key="1">
    <citation type="journal article" date="2016" name="Mol. Biol. Evol.">
        <title>Comparative Genomics of Early-Diverging Mushroom-Forming Fungi Provides Insights into the Origins of Lignocellulose Decay Capabilities.</title>
        <authorList>
            <person name="Nagy L.G."/>
            <person name="Riley R."/>
            <person name="Tritt A."/>
            <person name="Adam C."/>
            <person name="Daum C."/>
            <person name="Floudas D."/>
            <person name="Sun H."/>
            <person name="Yadav J.S."/>
            <person name="Pangilinan J."/>
            <person name="Larsson K.H."/>
            <person name="Matsuura K."/>
            <person name="Barry K."/>
            <person name="Labutti K."/>
            <person name="Kuo R."/>
            <person name="Ohm R.A."/>
            <person name="Bhattacharya S.S."/>
            <person name="Shirouzu T."/>
            <person name="Yoshinaga Y."/>
            <person name="Martin F.M."/>
            <person name="Grigoriev I.V."/>
            <person name="Hibbett D.S."/>
        </authorList>
    </citation>
    <scope>NUCLEOTIDE SEQUENCE [LARGE SCALE GENOMIC DNA]</scope>
    <source>
        <strain evidence="1 2">HHB14362 ss-1</strain>
    </source>
</reference>
<accession>A0A165QB02</accession>
<name>A0A165QB02_9AGAM</name>
<dbReference type="Proteomes" id="UP000076761">
    <property type="component" value="Unassembled WGS sequence"/>
</dbReference>
<evidence type="ECO:0000313" key="1">
    <source>
        <dbReference type="EMBL" id="KZT22161.1"/>
    </source>
</evidence>
<keyword evidence="2" id="KW-1185">Reference proteome</keyword>
<evidence type="ECO:0000313" key="2">
    <source>
        <dbReference type="Proteomes" id="UP000076761"/>
    </source>
</evidence>
<feature type="non-terminal residue" evidence="1">
    <location>
        <position position="57"/>
    </location>
</feature>
<dbReference type="EMBL" id="KV425598">
    <property type="protein sequence ID" value="KZT22161.1"/>
    <property type="molecule type" value="Genomic_DNA"/>
</dbReference>
<dbReference type="AlphaFoldDB" id="A0A165QB02"/>
<gene>
    <name evidence="1" type="ORF">NEOLEDRAFT_1037876</name>
</gene>
<dbReference type="InParanoid" id="A0A165QB02"/>
<organism evidence="1 2">
    <name type="scientific">Neolentinus lepideus HHB14362 ss-1</name>
    <dbReference type="NCBI Taxonomy" id="1314782"/>
    <lineage>
        <taxon>Eukaryota</taxon>
        <taxon>Fungi</taxon>
        <taxon>Dikarya</taxon>
        <taxon>Basidiomycota</taxon>
        <taxon>Agaricomycotina</taxon>
        <taxon>Agaricomycetes</taxon>
        <taxon>Gloeophyllales</taxon>
        <taxon>Gloeophyllaceae</taxon>
        <taxon>Neolentinus</taxon>
    </lineage>
</organism>